<accession>A0ABT2T439</accession>
<protein>
    <submittedName>
        <fullName evidence="1">Uncharacterized protein</fullName>
    </submittedName>
</protein>
<reference evidence="1 2" key="1">
    <citation type="journal article" date="2021" name="ISME Commun">
        <title>Automated analysis of genomic sequences facilitates high-throughput and comprehensive description of bacteria.</title>
        <authorList>
            <person name="Hitch T.C.A."/>
        </authorList>
    </citation>
    <scope>NUCLEOTIDE SEQUENCE [LARGE SCALE GENOMIC DNA]</scope>
    <source>
        <strain evidence="1 2">Sanger_18</strain>
    </source>
</reference>
<comment type="caution">
    <text evidence="1">The sequence shown here is derived from an EMBL/GenBank/DDBJ whole genome shotgun (WGS) entry which is preliminary data.</text>
</comment>
<gene>
    <name evidence="1" type="ORF">OCV77_10910</name>
</gene>
<name>A0ABT2T439_9FIRM</name>
<dbReference type="EMBL" id="JAOQKJ010000008">
    <property type="protein sequence ID" value="MCU6744998.1"/>
    <property type="molecule type" value="Genomic_DNA"/>
</dbReference>
<keyword evidence="2" id="KW-1185">Reference proteome</keyword>
<organism evidence="1 2">
    <name type="scientific">Suilimivivens aceti</name>
    <dbReference type="NCBI Taxonomy" id="2981774"/>
    <lineage>
        <taxon>Bacteria</taxon>
        <taxon>Bacillati</taxon>
        <taxon>Bacillota</taxon>
        <taxon>Clostridia</taxon>
        <taxon>Lachnospirales</taxon>
        <taxon>Lachnospiraceae</taxon>
        <taxon>Suilimivivens</taxon>
    </lineage>
</organism>
<proteinExistence type="predicted"/>
<evidence type="ECO:0000313" key="2">
    <source>
        <dbReference type="Proteomes" id="UP001652432"/>
    </source>
</evidence>
<dbReference type="Proteomes" id="UP001652432">
    <property type="component" value="Unassembled WGS sequence"/>
</dbReference>
<dbReference type="RefSeq" id="WP_262575114.1">
    <property type="nucleotide sequence ID" value="NZ_JAOQKJ010000008.1"/>
</dbReference>
<sequence length="125" mass="14246">MKTFLRTVSVSVCLMLITVLCISGTVMSREKRTEEAEGKYYRELGSIYAEEMREFLKGQGYADCGVTVTSVEDESGARRYIVTIHHGRIDRMTQTEKEKLLAECGTVLFPDRACSVYHKFLEEDC</sequence>
<evidence type="ECO:0000313" key="1">
    <source>
        <dbReference type="EMBL" id="MCU6744998.1"/>
    </source>
</evidence>